<keyword evidence="2" id="KW-1185">Reference proteome</keyword>
<gene>
    <name evidence="1" type="ORF">F4821DRAFT_84005</name>
</gene>
<evidence type="ECO:0000313" key="2">
    <source>
        <dbReference type="Proteomes" id="UP001497680"/>
    </source>
</evidence>
<sequence>MEGVTATSNKRFDISGPKDAVSLEGPFTPGGPEPRRLNSRSSQDTSFTLRGRASEFVQLRKLTLAFLVCVVKQEQAPAHLEVTLQGDPIPIQKPDESTNKPPEVWDKVRKILDEVLRDLTAWSTELKPDKLALLEDNDSHNNLMDDVINALLMFAHCLTHGKSFD</sequence>
<evidence type="ECO:0000313" key="1">
    <source>
        <dbReference type="EMBL" id="KAI6088875.1"/>
    </source>
</evidence>
<organism evidence="1 2">
    <name type="scientific">Hypoxylon rubiginosum</name>
    <dbReference type="NCBI Taxonomy" id="110542"/>
    <lineage>
        <taxon>Eukaryota</taxon>
        <taxon>Fungi</taxon>
        <taxon>Dikarya</taxon>
        <taxon>Ascomycota</taxon>
        <taxon>Pezizomycotina</taxon>
        <taxon>Sordariomycetes</taxon>
        <taxon>Xylariomycetidae</taxon>
        <taxon>Xylariales</taxon>
        <taxon>Hypoxylaceae</taxon>
        <taxon>Hypoxylon</taxon>
    </lineage>
</organism>
<protein>
    <submittedName>
        <fullName evidence="1">Uncharacterized protein</fullName>
    </submittedName>
</protein>
<dbReference type="Proteomes" id="UP001497680">
    <property type="component" value="Unassembled WGS sequence"/>
</dbReference>
<proteinExistence type="predicted"/>
<comment type="caution">
    <text evidence="1">The sequence shown here is derived from an EMBL/GenBank/DDBJ whole genome shotgun (WGS) entry which is preliminary data.</text>
</comment>
<accession>A0ACC0D829</accession>
<name>A0ACC0D829_9PEZI</name>
<reference evidence="1 2" key="1">
    <citation type="journal article" date="2022" name="New Phytol.">
        <title>Ecological generalism drives hyperdiversity of secondary metabolite gene clusters in xylarialean endophytes.</title>
        <authorList>
            <person name="Franco M.E.E."/>
            <person name="Wisecaver J.H."/>
            <person name="Arnold A.E."/>
            <person name="Ju Y.M."/>
            <person name="Slot J.C."/>
            <person name="Ahrendt S."/>
            <person name="Moore L.P."/>
            <person name="Eastman K.E."/>
            <person name="Scott K."/>
            <person name="Konkel Z."/>
            <person name="Mondo S.J."/>
            <person name="Kuo A."/>
            <person name="Hayes R.D."/>
            <person name="Haridas S."/>
            <person name="Andreopoulos B."/>
            <person name="Riley R."/>
            <person name="LaButti K."/>
            <person name="Pangilinan J."/>
            <person name="Lipzen A."/>
            <person name="Amirebrahimi M."/>
            <person name="Yan J."/>
            <person name="Adam C."/>
            <person name="Keymanesh K."/>
            <person name="Ng V."/>
            <person name="Louie K."/>
            <person name="Northen T."/>
            <person name="Drula E."/>
            <person name="Henrissat B."/>
            <person name="Hsieh H.M."/>
            <person name="Youens-Clark K."/>
            <person name="Lutzoni F."/>
            <person name="Miadlikowska J."/>
            <person name="Eastwood D.C."/>
            <person name="Hamelin R.C."/>
            <person name="Grigoriev I.V."/>
            <person name="U'Ren J.M."/>
        </authorList>
    </citation>
    <scope>NUCLEOTIDE SEQUENCE [LARGE SCALE GENOMIC DNA]</scope>
    <source>
        <strain evidence="1 2">ER1909</strain>
    </source>
</reference>
<dbReference type="EMBL" id="MU394299">
    <property type="protein sequence ID" value="KAI6088875.1"/>
    <property type="molecule type" value="Genomic_DNA"/>
</dbReference>